<dbReference type="InterPro" id="IPR003593">
    <property type="entry name" value="AAA+_ATPase"/>
</dbReference>
<evidence type="ECO:0000313" key="15">
    <source>
        <dbReference type="EMBL" id="ORZ01386.1"/>
    </source>
</evidence>
<dbReference type="PANTHER" id="PTHR43394:SF27">
    <property type="entry name" value="ATP-DEPENDENT TRANSLOCASE ABCB1-LIKE"/>
    <property type="match status" value="1"/>
</dbReference>
<evidence type="ECO:0000313" key="16">
    <source>
        <dbReference type="Proteomes" id="UP000242180"/>
    </source>
</evidence>
<comment type="caution">
    <text evidence="15">The sequence shown here is derived from an EMBL/GenBank/DDBJ whole genome shotgun (WGS) entry which is preliminary data.</text>
</comment>
<feature type="transmembrane region" description="Helical" evidence="12">
    <location>
        <begin position="211"/>
        <end position="230"/>
    </location>
</feature>
<keyword evidence="4 12" id="KW-0812">Transmembrane</keyword>
<dbReference type="OMA" id="PGSIYKQ"/>
<dbReference type="GO" id="GO:0005743">
    <property type="term" value="C:mitochondrial inner membrane"/>
    <property type="evidence" value="ECO:0007669"/>
    <property type="project" value="TreeGrafter"/>
</dbReference>
<evidence type="ECO:0000256" key="8">
    <source>
        <dbReference type="ARBA" id="ARBA00022989"/>
    </source>
</evidence>
<sequence>MARSHHSSRSAETVQGTSNEAISASDEKHSISGIEEVPIQQAPSVHSSQVDEKDKKKKKKKKKDPSVPLWRLFRFATKLDLLMILIATIFSAGIGAIQPVVIVIFGQFLGGIQDVFTDMTSGTSNVSFLSYTYDLILVFVYMGTATVVAAYCAQSFWIITGENQTRRIRQLYVHSILRQDMGWFDKAEEGSLTTRLAADTQLVQDGLSEKMGVFIQSLAAFISGFVIAFVKGWNLAVVILATMPLLGGAGGAIGYFITKYTLAAQDSYADAGGVAEQVFAGIRTVYSFSLQGRFAELYKLKLVKATEVGAKRGMVLGGGFGTFLFILFCTYGLSFWYGGQLVMDFKMTGPQVLVVFFAMIIGAMSLLQLPPNLSAVSTACGAAYKIYSTIDRVPEIDPDSQEGAKPEKVIGEIEFRNVKFSYPTRPDVPILKDLSLTIKPGQTVAFVGPSGSGKSTSVQLIQRFYDPAEGAVFLDGKNLKDINLTWLRHQIGVVSQEPVLFNMTIRQNLLMGVTYEATPDEIIAACKKANCHTFITQLPRGYDTMVGEHGGMLSGGQKQRIAIARAILKNPSILLLDEATSALDTQSERLVQKALDAAAADRTTIVIAHRLSTIRNADLIVVMAKGDLVEKGTHNELLELGGVYAELVRKQEIATKQVGATEEETVDDEELVRQELAELKQQEEKIEKSNAEEEKAESIHMVRMSTLSSVDAFELRLKKEKEERKLRMKQKAPMGRIAKEMRSEWHLITMGLFGACIAGAVFPCFALIFSKIIVVMTVDPSNAAPGPMQGANLYAFVFVMFGVASFIGFSLQIGAFEVAGARYTERLRGRVFEAYMKQEIGFFDQEENSMGALTSKLAIDSRNVNEMVTKVWGDATQVVVTAITGLVISFVYSWAVALVVCAMAPFIAGATYYESKIHRGFEDETAKANEQSGEVAGEAIKEIRTVAALNKQSQFEIKFDRALEHPHKLAMRKAYSSSVGYALQQGITMYTNAVAFYAGVRFMDNGMISFEDMMVSMMAILITAQGIGRGSVFTSTFAKAKNSAIAAFEVIDRKPHIDPDLEGIEPESSKIHGDISFENITFRYPARPDVSIFDGEFNLEGKNGQTIALVGPSGCGKSTTIGMLQRWYDPIEGNVRLDDHNLKSFSLGNLRSHMALVGQEPVLFDMTIGENIRFGVDEQKQVTQEMVEEACRASNIHKFISELPDGYNTRVGDKGSQLSGGQKQRIAIARALIRKPRVLLLDEATSALDSESEKLVQAAIDNIISEGGRTTITIAHRLSTIQGADLICVVKGGKVIEQGTHWELLKLNGVYFDLVRQQSLSADH</sequence>
<comment type="subcellular location">
    <subcellularLocation>
        <location evidence="1">Membrane</location>
        <topology evidence="1">Multi-pass membrane protein</topology>
    </subcellularLocation>
</comment>
<dbReference type="SUPFAM" id="SSF90123">
    <property type="entry name" value="ABC transporter transmembrane region"/>
    <property type="match status" value="2"/>
</dbReference>
<feature type="transmembrane region" description="Helical" evidence="12">
    <location>
        <begin position="135"/>
        <end position="159"/>
    </location>
</feature>
<dbReference type="InterPro" id="IPR036640">
    <property type="entry name" value="ABC1_TM_sf"/>
</dbReference>
<feature type="transmembrane region" description="Helical" evidence="12">
    <location>
        <begin position="793"/>
        <end position="820"/>
    </location>
</feature>
<keyword evidence="9 12" id="KW-0472">Membrane</keyword>
<dbReference type="PROSITE" id="PS50929">
    <property type="entry name" value="ABC_TM1F"/>
    <property type="match status" value="2"/>
</dbReference>
<evidence type="ECO:0000256" key="4">
    <source>
        <dbReference type="ARBA" id="ARBA00022692"/>
    </source>
</evidence>
<evidence type="ECO:0000259" key="13">
    <source>
        <dbReference type="PROSITE" id="PS50893"/>
    </source>
</evidence>
<evidence type="ECO:0000256" key="9">
    <source>
        <dbReference type="ARBA" id="ARBA00023136"/>
    </source>
</evidence>
<dbReference type="InterPro" id="IPR017871">
    <property type="entry name" value="ABC_transporter-like_CS"/>
</dbReference>
<dbReference type="OrthoDB" id="6500128at2759"/>
<dbReference type="SUPFAM" id="SSF52540">
    <property type="entry name" value="P-loop containing nucleoside triphosphate hydrolases"/>
    <property type="match status" value="2"/>
</dbReference>
<dbReference type="STRING" id="13706.A0A1X2HR79"/>
<keyword evidence="7" id="KW-0067">ATP-binding</keyword>
<dbReference type="Gene3D" id="1.20.1560.10">
    <property type="entry name" value="ABC transporter type 1, transmembrane domain"/>
    <property type="match status" value="2"/>
</dbReference>
<evidence type="ECO:0000256" key="10">
    <source>
        <dbReference type="SAM" id="Coils"/>
    </source>
</evidence>
<dbReference type="InterPro" id="IPR003439">
    <property type="entry name" value="ABC_transporter-like_ATP-bd"/>
</dbReference>
<dbReference type="Pfam" id="PF00005">
    <property type="entry name" value="ABC_tran"/>
    <property type="match status" value="2"/>
</dbReference>
<comment type="similarity">
    <text evidence="2">Belongs to the ABC transporter superfamily. ABCB family. Multidrug resistance exporter (TC 3.A.1.201) subfamily.</text>
</comment>
<feature type="transmembrane region" description="Helical" evidence="12">
    <location>
        <begin position="81"/>
        <end position="109"/>
    </location>
</feature>
<reference evidence="15 16" key="1">
    <citation type="submission" date="2016-07" db="EMBL/GenBank/DDBJ databases">
        <title>Pervasive Adenine N6-methylation of Active Genes in Fungi.</title>
        <authorList>
            <consortium name="DOE Joint Genome Institute"/>
            <person name="Mondo S.J."/>
            <person name="Dannebaum R.O."/>
            <person name="Kuo R.C."/>
            <person name="Labutti K."/>
            <person name="Haridas S."/>
            <person name="Kuo A."/>
            <person name="Salamov A."/>
            <person name="Ahrendt S.R."/>
            <person name="Lipzen A."/>
            <person name="Sullivan W."/>
            <person name="Andreopoulos W.B."/>
            <person name="Clum A."/>
            <person name="Lindquist E."/>
            <person name="Daum C."/>
            <person name="Ramamoorthy G.K."/>
            <person name="Gryganskyi A."/>
            <person name="Culley D."/>
            <person name="Magnuson J.K."/>
            <person name="James T.Y."/>
            <person name="O'Malley M.A."/>
            <person name="Stajich J.E."/>
            <person name="Spatafora J.W."/>
            <person name="Visel A."/>
            <person name="Grigoriev I.V."/>
        </authorList>
    </citation>
    <scope>NUCLEOTIDE SEQUENCE [LARGE SCALE GENOMIC DNA]</scope>
    <source>
        <strain evidence="15 16">NRRL 2496</strain>
    </source>
</reference>
<keyword evidence="5" id="KW-0677">Repeat</keyword>
<keyword evidence="8 12" id="KW-1133">Transmembrane helix</keyword>
<evidence type="ECO:0000256" key="5">
    <source>
        <dbReference type="ARBA" id="ARBA00022737"/>
    </source>
</evidence>
<dbReference type="InterPro" id="IPR027417">
    <property type="entry name" value="P-loop_NTPase"/>
</dbReference>
<feature type="transmembrane region" description="Helical" evidence="12">
    <location>
        <begin position="236"/>
        <end position="257"/>
    </location>
</feature>
<dbReference type="GO" id="GO:0090374">
    <property type="term" value="P:oligopeptide export from mitochondrion"/>
    <property type="evidence" value="ECO:0007669"/>
    <property type="project" value="TreeGrafter"/>
</dbReference>
<dbReference type="FunCoup" id="A0A1X2HR79">
    <property type="interactions" value="19"/>
</dbReference>
<dbReference type="InterPro" id="IPR039421">
    <property type="entry name" value="Type_1_exporter"/>
</dbReference>
<organism evidence="15 16">
    <name type="scientific">Syncephalastrum racemosum</name>
    <name type="common">Filamentous fungus</name>
    <dbReference type="NCBI Taxonomy" id="13706"/>
    <lineage>
        <taxon>Eukaryota</taxon>
        <taxon>Fungi</taxon>
        <taxon>Fungi incertae sedis</taxon>
        <taxon>Mucoromycota</taxon>
        <taxon>Mucoromycotina</taxon>
        <taxon>Mucoromycetes</taxon>
        <taxon>Mucorales</taxon>
        <taxon>Syncephalastraceae</taxon>
        <taxon>Syncephalastrum</taxon>
    </lineage>
</organism>
<feature type="coiled-coil region" evidence="10">
    <location>
        <begin position="662"/>
        <end position="699"/>
    </location>
</feature>
<dbReference type="CDD" id="cd22249">
    <property type="entry name" value="UDM1_RNF168_RNF169-like"/>
    <property type="match status" value="1"/>
</dbReference>
<dbReference type="Proteomes" id="UP000242180">
    <property type="component" value="Unassembled WGS sequence"/>
</dbReference>
<dbReference type="Pfam" id="PF00664">
    <property type="entry name" value="ABC_membrane"/>
    <property type="match status" value="2"/>
</dbReference>
<feature type="transmembrane region" description="Helical" evidence="12">
    <location>
        <begin position="349"/>
        <end position="367"/>
    </location>
</feature>
<dbReference type="GO" id="GO:0016887">
    <property type="term" value="F:ATP hydrolysis activity"/>
    <property type="evidence" value="ECO:0007669"/>
    <property type="project" value="InterPro"/>
</dbReference>
<protein>
    <submittedName>
        <fullName evidence="15">Putative ABC transporter protein</fullName>
    </submittedName>
</protein>
<feature type="compositionally biased region" description="Polar residues" evidence="11">
    <location>
        <begin position="10"/>
        <end position="22"/>
    </location>
</feature>
<evidence type="ECO:0000256" key="7">
    <source>
        <dbReference type="ARBA" id="ARBA00022840"/>
    </source>
</evidence>
<dbReference type="CDD" id="cd18577">
    <property type="entry name" value="ABC_6TM_Pgp_ABCB1_D1_like"/>
    <property type="match status" value="1"/>
</dbReference>
<feature type="domain" description="ABC transporter" evidence="13">
    <location>
        <begin position="1075"/>
        <end position="1317"/>
    </location>
</feature>
<dbReference type="GO" id="GO:0015421">
    <property type="term" value="F:ABC-type oligopeptide transporter activity"/>
    <property type="evidence" value="ECO:0007669"/>
    <property type="project" value="TreeGrafter"/>
</dbReference>
<dbReference type="PROSITE" id="PS50893">
    <property type="entry name" value="ABC_TRANSPORTER_2"/>
    <property type="match status" value="2"/>
</dbReference>
<dbReference type="PROSITE" id="PS00211">
    <property type="entry name" value="ABC_TRANSPORTER_1"/>
    <property type="match status" value="2"/>
</dbReference>
<feature type="domain" description="ABC transmembrane type-1" evidence="14">
    <location>
        <begin position="85"/>
        <end position="378"/>
    </location>
</feature>
<dbReference type="CDD" id="cd18578">
    <property type="entry name" value="ABC_6TM_Pgp_ABCB1_D2_like"/>
    <property type="match status" value="1"/>
</dbReference>
<proteinExistence type="inferred from homology"/>
<dbReference type="Gene3D" id="3.40.50.300">
    <property type="entry name" value="P-loop containing nucleotide triphosphate hydrolases"/>
    <property type="match status" value="2"/>
</dbReference>
<dbReference type="GO" id="GO:0005524">
    <property type="term" value="F:ATP binding"/>
    <property type="evidence" value="ECO:0007669"/>
    <property type="project" value="UniProtKB-KW"/>
</dbReference>
<evidence type="ECO:0000256" key="11">
    <source>
        <dbReference type="SAM" id="MobiDB-lite"/>
    </source>
</evidence>
<keyword evidence="16" id="KW-1185">Reference proteome</keyword>
<feature type="transmembrane region" description="Helical" evidence="12">
    <location>
        <begin position="745"/>
        <end position="773"/>
    </location>
</feature>
<keyword evidence="6" id="KW-0547">Nucleotide-binding</keyword>
<evidence type="ECO:0000256" key="3">
    <source>
        <dbReference type="ARBA" id="ARBA00022448"/>
    </source>
</evidence>
<evidence type="ECO:0000259" key="14">
    <source>
        <dbReference type="PROSITE" id="PS50929"/>
    </source>
</evidence>
<name>A0A1X2HR79_SYNRA</name>
<evidence type="ECO:0000256" key="2">
    <source>
        <dbReference type="ARBA" id="ARBA00007577"/>
    </source>
</evidence>
<evidence type="ECO:0000256" key="12">
    <source>
        <dbReference type="SAM" id="Phobius"/>
    </source>
</evidence>
<accession>A0A1X2HR79</accession>
<feature type="region of interest" description="Disordered" evidence="11">
    <location>
        <begin position="1"/>
        <end position="62"/>
    </location>
</feature>
<keyword evidence="3" id="KW-0813">Transport</keyword>
<dbReference type="PANTHER" id="PTHR43394">
    <property type="entry name" value="ATP-DEPENDENT PERMEASE MDL1, MITOCHONDRIAL"/>
    <property type="match status" value="1"/>
</dbReference>
<feature type="domain" description="ABC transmembrane type-1" evidence="14">
    <location>
        <begin position="751"/>
        <end position="1039"/>
    </location>
</feature>
<gene>
    <name evidence="15" type="ORF">BCR43DRAFT_453876</name>
</gene>
<evidence type="ECO:0000256" key="1">
    <source>
        <dbReference type="ARBA" id="ARBA00004141"/>
    </source>
</evidence>
<dbReference type="FunFam" id="3.40.50.300:FF:000205">
    <property type="entry name" value="ABC transporter B family member 4"/>
    <property type="match status" value="2"/>
</dbReference>
<dbReference type="InParanoid" id="A0A1X2HR79"/>
<evidence type="ECO:0000256" key="6">
    <source>
        <dbReference type="ARBA" id="ARBA00022741"/>
    </source>
</evidence>
<dbReference type="SMART" id="SM00382">
    <property type="entry name" value="AAA"/>
    <property type="match status" value="2"/>
</dbReference>
<dbReference type="EMBL" id="MCGN01000002">
    <property type="protein sequence ID" value="ORZ01386.1"/>
    <property type="molecule type" value="Genomic_DNA"/>
</dbReference>
<dbReference type="InterPro" id="IPR011527">
    <property type="entry name" value="ABC1_TM_dom"/>
</dbReference>
<keyword evidence="10" id="KW-0175">Coiled coil</keyword>
<dbReference type="CDD" id="cd03249">
    <property type="entry name" value="ABC_MTABC3_MDL1_MDL2"/>
    <property type="match status" value="2"/>
</dbReference>
<dbReference type="FunFam" id="1.20.1560.10:FF:000018">
    <property type="entry name" value="ATP-binding cassette subfamily B member 11"/>
    <property type="match status" value="1"/>
</dbReference>
<feature type="domain" description="ABC transporter" evidence="13">
    <location>
        <begin position="413"/>
        <end position="650"/>
    </location>
</feature>
<feature type="transmembrane region" description="Helical" evidence="12">
    <location>
        <begin position="314"/>
        <end position="337"/>
    </location>
</feature>